<evidence type="ECO:0000313" key="2">
    <source>
        <dbReference type="EMBL" id="QHT75613.1"/>
    </source>
</evidence>
<accession>A0A6C0H6I1</accession>
<name>A0A6C0H6I1_9ZZZZ</name>
<proteinExistence type="predicted"/>
<reference evidence="2" key="1">
    <citation type="journal article" date="2020" name="Nature">
        <title>Giant virus diversity and host interactions through global metagenomics.</title>
        <authorList>
            <person name="Schulz F."/>
            <person name="Roux S."/>
            <person name="Paez-Espino D."/>
            <person name="Jungbluth S."/>
            <person name="Walsh D.A."/>
            <person name="Denef V.J."/>
            <person name="McMahon K.D."/>
            <person name="Konstantinidis K.T."/>
            <person name="Eloe-Fadrosh E.A."/>
            <person name="Kyrpides N.C."/>
            <person name="Woyke T."/>
        </authorList>
    </citation>
    <scope>NUCLEOTIDE SEQUENCE</scope>
    <source>
        <strain evidence="2">GVMAG-M-3300023179-71</strain>
    </source>
</reference>
<organism evidence="2">
    <name type="scientific">viral metagenome</name>
    <dbReference type="NCBI Taxonomy" id="1070528"/>
    <lineage>
        <taxon>unclassified sequences</taxon>
        <taxon>metagenomes</taxon>
        <taxon>organismal metagenomes</taxon>
    </lineage>
</organism>
<feature type="coiled-coil region" evidence="1">
    <location>
        <begin position="1"/>
        <end position="49"/>
    </location>
</feature>
<evidence type="ECO:0000256" key="1">
    <source>
        <dbReference type="SAM" id="Coils"/>
    </source>
</evidence>
<sequence>MEEYENMIMKLKKENKELKNKINEKDEIIKRVLIEIQNISAKIKKIEKK</sequence>
<protein>
    <submittedName>
        <fullName evidence="2">Uncharacterized protein</fullName>
    </submittedName>
</protein>
<dbReference type="AlphaFoldDB" id="A0A6C0H6I1"/>
<keyword evidence="1" id="KW-0175">Coiled coil</keyword>
<dbReference type="EMBL" id="MN739880">
    <property type="protein sequence ID" value="QHT75613.1"/>
    <property type="molecule type" value="Genomic_DNA"/>
</dbReference>